<dbReference type="Proteomes" id="UP000214596">
    <property type="component" value="Unassembled WGS sequence"/>
</dbReference>
<feature type="non-terminal residue" evidence="1">
    <location>
        <position position="96"/>
    </location>
</feature>
<name>A0A227J117_VIBPH</name>
<evidence type="ECO:0000313" key="2">
    <source>
        <dbReference type="Proteomes" id="UP000214596"/>
    </source>
</evidence>
<feature type="non-terminal residue" evidence="1">
    <location>
        <position position="1"/>
    </location>
</feature>
<organism evidence="1 2">
    <name type="scientific">Vibrio parahaemolyticus</name>
    <dbReference type="NCBI Taxonomy" id="670"/>
    <lineage>
        <taxon>Bacteria</taxon>
        <taxon>Pseudomonadati</taxon>
        <taxon>Pseudomonadota</taxon>
        <taxon>Gammaproteobacteria</taxon>
        <taxon>Vibrionales</taxon>
        <taxon>Vibrionaceae</taxon>
        <taxon>Vibrio</taxon>
    </lineage>
</organism>
<dbReference type="AlphaFoldDB" id="A0A227J117"/>
<evidence type="ECO:0000313" key="1">
    <source>
        <dbReference type="EMBL" id="OXE28776.1"/>
    </source>
</evidence>
<sequence length="96" mass="10659">ELLNHLFARQYHFLFNALGKAVEAGSSNQVLRQQLVCDHLDVVASESLDWLAIDSVLSNARKVQDLQTLNELVPLSACVNWQKVAAAVALTRRFAV</sequence>
<reference evidence="1 2" key="1">
    <citation type="journal article" date="2017" name="Appl. Environ. Microbiol.">
        <title>Parallel evolution of two clades of a major Atlantic endemic Vibrio parahaemolyticus pathogen lineage by independent acquisition of related pathogenicity islands.</title>
        <authorList>
            <person name="Xu F."/>
            <person name="Gonzalez-Escalona N."/>
            <person name="Drees K.P."/>
            <person name="Sebra R.P."/>
            <person name="Cooper V.S."/>
            <person name="Jones S.H."/>
            <person name="Whistler C.A."/>
        </authorList>
    </citation>
    <scope>NUCLEOTIDE SEQUENCE [LARGE SCALE GENOMIC DNA]</scope>
    <source>
        <strain evidence="1 2">MAVP-3</strain>
    </source>
</reference>
<dbReference type="EMBL" id="NIXT01003984">
    <property type="protein sequence ID" value="OXE28776.1"/>
    <property type="molecule type" value="Genomic_DNA"/>
</dbReference>
<gene>
    <name evidence="1" type="ORF">CA163_32125</name>
</gene>
<proteinExistence type="predicted"/>
<accession>A0A227J117</accession>
<protein>
    <submittedName>
        <fullName evidence="1">Uncharacterized protein</fullName>
    </submittedName>
</protein>
<comment type="caution">
    <text evidence="1">The sequence shown here is derived from an EMBL/GenBank/DDBJ whole genome shotgun (WGS) entry which is preliminary data.</text>
</comment>